<accession>A0A6G1I4G3</accession>
<feature type="compositionally biased region" description="Pro residues" evidence="1">
    <location>
        <begin position="66"/>
        <end position="80"/>
    </location>
</feature>
<keyword evidence="3" id="KW-1185">Reference proteome</keyword>
<feature type="region of interest" description="Disordered" evidence="1">
    <location>
        <begin position="59"/>
        <end position="105"/>
    </location>
</feature>
<evidence type="ECO:0000313" key="2">
    <source>
        <dbReference type="EMBL" id="KAF2403193.1"/>
    </source>
</evidence>
<sequence length="183" mass="20518">MDRVDTFFDGEGGALPVPCMLAARGDMTYLEWKVANGLDLKKDPWLLAHLFESIDPGWPSERNRKWPPPPSKGPPMPPPLRMLLLPLPSPPPPRHGRDPEWLTEQGPKLPSLLSLPERDLELRLPPLRSLLGQDLELTLPPLLPLPGRDLGLRLKREWESKQEDENVCVSATASDMANPRPDS</sequence>
<gene>
    <name evidence="2" type="ORF">EJ06DRAFT_554711</name>
</gene>
<name>A0A6G1I4G3_9PEZI</name>
<dbReference type="AlphaFoldDB" id="A0A6G1I4G3"/>
<organism evidence="2 3">
    <name type="scientific">Trichodelitschia bisporula</name>
    <dbReference type="NCBI Taxonomy" id="703511"/>
    <lineage>
        <taxon>Eukaryota</taxon>
        <taxon>Fungi</taxon>
        <taxon>Dikarya</taxon>
        <taxon>Ascomycota</taxon>
        <taxon>Pezizomycotina</taxon>
        <taxon>Dothideomycetes</taxon>
        <taxon>Dothideomycetes incertae sedis</taxon>
        <taxon>Phaeotrichales</taxon>
        <taxon>Phaeotrichaceae</taxon>
        <taxon>Trichodelitschia</taxon>
    </lineage>
</organism>
<reference evidence="2" key="1">
    <citation type="journal article" date="2020" name="Stud. Mycol.">
        <title>101 Dothideomycetes genomes: a test case for predicting lifestyles and emergence of pathogens.</title>
        <authorList>
            <person name="Haridas S."/>
            <person name="Albert R."/>
            <person name="Binder M."/>
            <person name="Bloem J."/>
            <person name="Labutti K."/>
            <person name="Salamov A."/>
            <person name="Andreopoulos B."/>
            <person name="Baker S."/>
            <person name="Barry K."/>
            <person name="Bills G."/>
            <person name="Bluhm B."/>
            <person name="Cannon C."/>
            <person name="Castanera R."/>
            <person name="Culley D."/>
            <person name="Daum C."/>
            <person name="Ezra D."/>
            <person name="Gonzalez J."/>
            <person name="Henrissat B."/>
            <person name="Kuo A."/>
            <person name="Liang C."/>
            <person name="Lipzen A."/>
            <person name="Lutzoni F."/>
            <person name="Magnuson J."/>
            <person name="Mondo S."/>
            <person name="Nolan M."/>
            <person name="Ohm R."/>
            <person name="Pangilinan J."/>
            <person name="Park H.-J."/>
            <person name="Ramirez L."/>
            <person name="Alfaro M."/>
            <person name="Sun H."/>
            <person name="Tritt A."/>
            <person name="Yoshinaga Y."/>
            <person name="Zwiers L.-H."/>
            <person name="Turgeon B."/>
            <person name="Goodwin S."/>
            <person name="Spatafora J."/>
            <person name="Crous P."/>
            <person name="Grigoriev I."/>
        </authorList>
    </citation>
    <scope>NUCLEOTIDE SEQUENCE</scope>
    <source>
        <strain evidence="2">CBS 262.69</strain>
    </source>
</reference>
<proteinExistence type="predicted"/>
<protein>
    <submittedName>
        <fullName evidence="2">Uncharacterized protein</fullName>
    </submittedName>
</protein>
<evidence type="ECO:0000256" key="1">
    <source>
        <dbReference type="SAM" id="MobiDB-lite"/>
    </source>
</evidence>
<evidence type="ECO:0000313" key="3">
    <source>
        <dbReference type="Proteomes" id="UP000799640"/>
    </source>
</evidence>
<feature type="region of interest" description="Disordered" evidence="1">
    <location>
        <begin position="159"/>
        <end position="183"/>
    </location>
</feature>
<dbReference type="Proteomes" id="UP000799640">
    <property type="component" value="Unassembled WGS sequence"/>
</dbReference>
<dbReference type="EMBL" id="ML996690">
    <property type="protein sequence ID" value="KAF2403193.1"/>
    <property type="molecule type" value="Genomic_DNA"/>
</dbReference>